<evidence type="ECO:0000256" key="2">
    <source>
        <dbReference type="ARBA" id="ARBA00005628"/>
    </source>
</evidence>
<evidence type="ECO:0000256" key="5">
    <source>
        <dbReference type="ARBA" id="ARBA00022801"/>
    </source>
</evidence>
<sequence>MAGNRALFLDRDGVINHDSGYTSNSKDFRFIDGIFELCRAARQSGYLLIVVTNQAGIGRGYYSEQDFFALSEWMRQRFVEEGASIADIFHCPYHPEHGIGPYKKDSFNRKPHPGMLLQAAEKHGIDMAHSIMIGDKDSDMQAAKNAGVGIRCHYLTLENQDELSGAATCRIYSLREGISLLSGTARE</sequence>
<dbReference type="AlphaFoldDB" id="A0A1J5SQD4"/>
<keyword evidence="6" id="KW-0862">Zinc</keyword>
<dbReference type="GO" id="GO:0016791">
    <property type="term" value="F:phosphatase activity"/>
    <property type="evidence" value="ECO:0007669"/>
    <property type="project" value="InterPro"/>
</dbReference>
<name>A0A1J5SQD4_9ZZZZ</name>
<dbReference type="NCBIfam" id="TIGR01662">
    <property type="entry name" value="HAD-SF-IIIA"/>
    <property type="match status" value="1"/>
</dbReference>
<dbReference type="InterPro" id="IPR023214">
    <property type="entry name" value="HAD_sf"/>
</dbReference>
<evidence type="ECO:0000256" key="8">
    <source>
        <dbReference type="ARBA" id="ARBA00031828"/>
    </source>
</evidence>
<evidence type="ECO:0000256" key="6">
    <source>
        <dbReference type="ARBA" id="ARBA00022833"/>
    </source>
</evidence>
<dbReference type="EMBL" id="MLJW01000022">
    <property type="protein sequence ID" value="OIR10730.1"/>
    <property type="molecule type" value="Genomic_DNA"/>
</dbReference>
<dbReference type="NCBIfam" id="TIGR00213">
    <property type="entry name" value="GmhB_yaeD"/>
    <property type="match status" value="1"/>
</dbReference>
<dbReference type="Pfam" id="PF13242">
    <property type="entry name" value="Hydrolase_like"/>
    <property type="match status" value="1"/>
</dbReference>
<dbReference type="InterPro" id="IPR036412">
    <property type="entry name" value="HAD-like_sf"/>
</dbReference>
<dbReference type="InterPro" id="IPR006549">
    <property type="entry name" value="HAD-SF_hydro_IIIA"/>
</dbReference>
<evidence type="ECO:0000256" key="1">
    <source>
        <dbReference type="ARBA" id="ARBA00004496"/>
    </source>
</evidence>
<organism evidence="9">
    <name type="scientific">mine drainage metagenome</name>
    <dbReference type="NCBI Taxonomy" id="410659"/>
    <lineage>
        <taxon>unclassified sequences</taxon>
        <taxon>metagenomes</taxon>
        <taxon>ecological metagenomes</taxon>
    </lineage>
</organism>
<dbReference type="SUPFAM" id="SSF56784">
    <property type="entry name" value="HAD-like"/>
    <property type="match status" value="1"/>
</dbReference>
<dbReference type="InterPro" id="IPR006543">
    <property type="entry name" value="Histidinol-phos"/>
</dbReference>
<keyword evidence="3" id="KW-0963">Cytoplasm</keyword>
<dbReference type="NCBIfam" id="TIGR01656">
    <property type="entry name" value="Histidinol-ppas"/>
    <property type="match status" value="1"/>
</dbReference>
<protein>
    <recommendedName>
        <fullName evidence="8">D,D-heptose 1,7-bisphosphate phosphatase</fullName>
    </recommendedName>
</protein>
<dbReference type="PANTHER" id="PTHR42891">
    <property type="entry name" value="D-GLYCERO-BETA-D-MANNO-HEPTOSE-1,7-BISPHOSPHATE 7-PHOSPHATASE"/>
    <property type="match status" value="1"/>
</dbReference>
<dbReference type="GO" id="GO:0005737">
    <property type="term" value="C:cytoplasm"/>
    <property type="evidence" value="ECO:0007669"/>
    <property type="project" value="UniProtKB-SubCell"/>
</dbReference>
<dbReference type="InterPro" id="IPR006439">
    <property type="entry name" value="HAD-SF_hydro_IA"/>
</dbReference>
<keyword evidence="7" id="KW-0119">Carbohydrate metabolism</keyword>
<proteinExistence type="inferred from homology"/>
<dbReference type="GO" id="GO:0005975">
    <property type="term" value="P:carbohydrate metabolic process"/>
    <property type="evidence" value="ECO:0007669"/>
    <property type="project" value="InterPro"/>
</dbReference>
<evidence type="ECO:0000256" key="4">
    <source>
        <dbReference type="ARBA" id="ARBA00022723"/>
    </source>
</evidence>
<gene>
    <name evidence="9" type="primary">gmhB_1</name>
    <name evidence="9" type="ORF">GALL_75000</name>
</gene>
<dbReference type="GO" id="GO:0046872">
    <property type="term" value="F:metal ion binding"/>
    <property type="evidence" value="ECO:0007669"/>
    <property type="project" value="UniProtKB-KW"/>
</dbReference>
<dbReference type="FunFam" id="3.40.50.1000:FF:000037">
    <property type="entry name" value="D,D-heptose 1,7-bisphosphate phosphatase"/>
    <property type="match status" value="1"/>
</dbReference>
<dbReference type="Gene3D" id="3.40.50.1000">
    <property type="entry name" value="HAD superfamily/HAD-like"/>
    <property type="match status" value="1"/>
</dbReference>
<dbReference type="PANTHER" id="PTHR42891:SF1">
    <property type="entry name" value="D-GLYCERO-BETA-D-MANNO-HEPTOSE-1,7-BISPHOSPHATE 7-PHOSPHATASE"/>
    <property type="match status" value="1"/>
</dbReference>
<keyword evidence="4" id="KW-0479">Metal-binding</keyword>
<evidence type="ECO:0000313" key="9">
    <source>
        <dbReference type="EMBL" id="OIR10730.1"/>
    </source>
</evidence>
<evidence type="ECO:0000256" key="3">
    <source>
        <dbReference type="ARBA" id="ARBA00022490"/>
    </source>
</evidence>
<comment type="caution">
    <text evidence="9">The sequence shown here is derived from an EMBL/GenBank/DDBJ whole genome shotgun (WGS) entry which is preliminary data.</text>
</comment>
<keyword evidence="5 9" id="KW-0378">Hydrolase</keyword>
<dbReference type="InterPro" id="IPR004446">
    <property type="entry name" value="Heptose_bisP_phosphatase"/>
</dbReference>
<accession>A0A1J5SQD4</accession>
<reference evidence="9" key="1">
    <citation type="submission" date="2016-10" db="EMBL/GenBank/DDBJ databases">
        <title>Sequence of Gallionella enrichment culture.</title>
        <authorList>
            <person name="Poehlein A."/>
            <person name="Muehling M."/>
            <person name="Daniel R."/>
        </authorList>
    </citation>
    <scope>NUCLEOTIDE SEQUENCE</scope>
</reference>
<dbReference type="CDD" id="cd07503">
    <property type="entry name" value="HAD_HisB-N"/>
    <property type="match status" value="1"/>
</dbReference>
<comment type="subcellular location">
    <subcellularLocation>
        <location evidence="1">Cytoplasm</location>
    </subcellularLocation>
</comment>
<comment type="similarity">
    <text evidence="2">Belongs to the GmhB family.</text>
</comment>
<dbReference type="NCBIfam" id="TIGR01549">
    <property type="entry name" value="HAD-SF-IA-v1"/>
    <property type="match status" value="1"/>
</dbReference>
<evidence type="ECO:0000256" key="7">
    <source>
        <dbReference type="ARBA" id="ARBA00023277"/>
    </source>
</evidence>